<dbReference type="Gene3D" id="3.40.50.150">
    <property type="entry name" value="Vaccinia Virus protein VP39"/>
    <property type="match status" value="1"/>
</dbReference>
<dbReference type="GO" id="GO:0005737">
    <property type="term" value="C:cytoplasm"/>
    <property type="evidence" value="ECO:0007669"/>
    <property type="project" value="TreeGrafter"/>
</dbReference>
<comment type="caution">
    <text evidence="1">The sequence shown here is derived from an EMBL/GenBank/DDBJ whole genome shotgun (WGS) entry which is preliminary data.</text>
</comment>
<organism evidence="1 2">
    <name type="scientific">Aphanomyces euteiches</name>
    <dbReference type="NCBI Taxonomy" id="100861"/>
    <lineage>
        <taxon>Eukaryota</taxon>
        <taxon>Sar</taxon>
        <taxon>Stramenopiles</taxon>
        <taxon>Oomycota</taxon>
        <taxon>Saprolegniomycetes</taxon>
        <taxon>Saprolegniales</taxon>
        <taxon>Verrucalvaceae</taxon>
        <taxon>Aphanomyces</taxon>
    </lineage>
</organism>
<dbReference type="AlphaFoldDB" id="A0A6G0WAM0"/>
<dbReference type="GO" id="GO:0030731">
    <property type="term" value="F:guanidinoacetate N-methyltransferase activity"/>
    <property type="evidence" value="ECO:0007669"/>
    <property type="project" value="TreeGrafter"/>
</dbReference>
<dbReference type="InterPro" id="IPR051038">
    <property type="entry name" value="RMT2/GAMT_Mtase"/>
</dbReference>
<evidence type="ECO:0000313" key="2">
    <source>
        <dbReference type="Proteomes" id="UP000481153"/>
    </source>
</evidence>
<keyword evidence="2" id="KW-1185">Reference proteome</keyword>
<protein>
    <recommendedName>
        <fullName evidence="3">RMT2 domain-containing protein</fullName>
    </recommendedName>
</protein>
<dbReference type="EMBL" id="VJMJ01000273">
    <property type="protein sequence ID" value="KAF0724303.1"/>
    <property type="molecule type" value="Genomic_DNA"/>
</dbReference>
<proteinExistence type="predicted"/>
<gene>
    <name evidence="1" type="ORF">Ae201684_016967</name>
</gene>
<sequence length="290" mass="32920">MATGVNENEYALDGESKEILLSSQGQQVMMAWEKDYMEKCVEALAISSSSDVLEIGFGLAYSANRIQSYQPHSHTIIECDPVSLKQLRAWATTRPNVRVVAGTWQNMLASLGEFDCIFFDDYPLPQTERDESIFSISRWHEFLDLVLNWHTKLGGRVTGYLAREIDLTREGCSVKLEPFKVEAPSNCNYFPYSHALVPLVTLIEPKHSITAFALDQSMVVPSSSNEPKCVITHPKLVELRRKLHVQKYHDHELIDSTPTAAPARNNLSRQEWIRQLQVARAKKLETQAMQ</sequence>
<evidence type="ECO:0000313" key="1">
    <source>
        <dbReference type="EMBL" id="KAF0724303.1"/>
    </source>
</evidence>
<dbReference type="VEuPathDB" id="FungiDB:AeMF1_021499"/>
<dbReference type="PANTHER" id="PTHR32379">
    <property type="entry name" value="GUANIDINOACETATE N-METHYLTRANSFERASE"/>
    <property type="match status" value="1"/>
</dbReference>
<dbReference type="PANTHER" id="PTHR32379:SF1">
    <property type="entry name" value="GUANIDINOACETATE N-METHYLTRANSFERASE"/>
    <property type="match status" value="1"/>
</dbReference>
<dbReference type="SUPFAM" id="SSF53335">
    <property type="entry name" value="S-adenosyl-L-methionine-dependent methyltransferases"/>
    <property type="match status" value="1"/>
</dbReference>
<name>A0A6G0WAM0_9STRA</name>
<reference evidence="1 2" key="1">
    <citation type="submission" date="2019-07" db="EMBL/GenBank/DDBJ databases">
        <title>Genomics analysis of Aphanomyces spp. identifies a new class of oomycete effector associated with host adaptation.</title>
        <authorList>
            <person name="Gaulin E."/>
        </authorList>
    </citation>
    <scope>NUCLEOTIDE SEQUENCE [LARGE SCALE GENOMIC DNA]</scope>
    <source>
        <strain evidence="1 2">ATCC 201684</strain>
    </source>
</reference>
<dbReference type="CDD" id="cd02440">
    <property type="entry name" value="AdoMet_MTases"/>
    <property type="match status" value="1"/>
</dbReference>
<dbReference type="GO" id="GO:0006601">
    <property type="term" value="P:creatine biosynthetic process"/>
    <property type="evidence" value="ECO:0007669"/>
    <property type="project" value="TreeGrafter"/>
</dbReference>
<evidence type="ECO:0008006" key="3">
    <source>
        <dbReference type="Google" id="ProtNLM"/>
    </source>
</evidence>
<accession>A0A6G0WAM0</accession>
<dbReference type="InterPro" id="IPR029063">
    <property type="entry name" value="SAM-dependent_MTases_sf"/>
</dbReference>
<dbReference type="GO" id="GO:0005634">
    <property type="term" value="C:nucleus"/>
    <property type="evidence" value="ECO:0007669"/>
    <property type="project" value="TreeGrafter"/>
</dbReference>
<dbReference type="Proteomes" id="UP000481153">
    <property type="component" value="Unassembled WGS sequence"/>
</dbReference>